<organism evidence="6 7">
    <name type="scientific">Kocuria carniphila</name>
    <dbReference type="NCBI Taxonomy" id="262208"/>
    <lineage>
        <taxon>Bacteria</taxon>
        <taxon>Bacillati</taxon>
        <taxon>Actinomycetota</taxon>
        <taxon>Actinomycetes</taxon>
        <taxon>Micrococcales</taxon>
        <taxon>Micrococcaceae</taxon>
        <taxon>Kocuria</taxon>
    </lineage>
</organism>
<evidence type="ECO:0000256" key="3">
    <source>
        <dbReference type="ARBA" id="ARBA00023002"/>
    </source>
</evidence>
<dbReference type="Proteomes" id="UP001558481">
    <property type="component" value="Unassembled WGS sequence"/>
</dbReference>
<protein>
    <submittedName>
        <fullName evidence="6">FAD/NAD(P)-binding oxidoreductase</fullName>
        <ecNumber evidence="6">1.-.-.-</ecNumber>
    </submittedName>
</protein>
<dbReference type="EC" id="1.-.-.-" evidence="6"/>
<keyword evidence="2" id="KW-0274">FAD</keyword>
<dbReference type="Pfam" id="PF07992">
    <property type="entry name" value="Pyr_redox_2"/>
    <property type="match status" value="1"/>
</dbReference>
<evidence type="ECO:0000313" key="7">
    <source>
        <dbReference type="Proteomes" id="UP001558481"/>
    </source>
</evidence>
<comment type="caution">
    <text evidence="6">The sequence shown here is derived from an EMBL/GenBank/DDBJ whole genome shotgun (WGS) entry which is preliminary data.</text>
</comment>
<dbReference type="InterPro" id="IPR036188">
    <property type="entry name" value="FAD/NAD-bd_sf"/>
</dbReference>
<dbReference type="SUPFAM" id="SSF51905">
    <property type="entry name" value="FAD/NAD(P)-binding domain"/>
    <property type="match status" value="2"/>
</dbReference>
<sequence>MTVSDASTFPRHQSLPSREHYPLVIIGSGAGGVSAARSYLDAAGPGPVLMVTEDIDPPYERPPLSKEVLSGEKEPTGDPVNGEGLPDGVELLLASSISAVDIEKQTVAAKSWSVEFDRLIVATGARSKSLHAAQEGAEIHLLRSLDDARTLVASARTAYTALVIGSGFIGCEAAASLAQRGLNVALVTPENGPQEQRLGAAASSRIKDWLEAVGVEVRTGRSVKSVAAPRVVQLDDGTSLNPDLILAAVGVTPGGTLLDNSPAEVRGGRIMTGQHLKAHATVWVAGDSALAQHGVAGRPIMVEHWGDALAMGEIAGHNAAVEQNAQKSWDSIPGFWSIIGDHTLKYSAWGDGFSTAEFRERPDGFVVWYGDERGELVGVLTYNSDDDYERGQHLLEQRAPLSHALK</sequence>
<feature type="region of interest" description="Disordered" evidence="4">
    <location>
        <begin position="51"/>
        <end position="83"/>
    </location>
</feature>
<dbReference type="Gene3D" id="3.30.390.30">
    <property type="match status" value="1"/>
</dbReference>
<dbReference type="InterPro" id="IPR023753">
    <property type="entry name" value="FAD/NAD-binding_dom"/>
</dbReference>
<name>A0ABV3V0Z0_9MICC</name>
<dbReference type="PANTHER" id="PTHR43557:SF4">
    <property type="entry name" value="APOPTOSIS-INDUCING FACTOR 1, MITOCHONDRIAL"/>
    <property type="match status" value="1"/>
</dbReference>
<dbReference type="Gene3D" id="3.50.50.60">
    <property type="entry name" value="FAD/NAD(P)-binding domain"/>
    <property type="match status" value="2"/>
</dbReference>
<dbReference type="RefSeq" id="WP_368629033.1">
    <property type="nucleotide sequence ID" value="NZ_JAYWLU010000003.1"/>
</dbReference>
<gene>
    <name evidence="6" type="ORF">VVR66_04685</name>
</gene>
<keyword evidence="1" id="KW-0285">Flavoprotein</keyword>
<evidence type="ECO:0000313" key="6">
    <source>
        <dbReference type="EMBL" id="MEX3594001.1"/>
    </source>
</evidence>
<dbReference type="SUPFAM" id="SSF55424">
    <property type="entry name" value="FAD/NAD-linked reductases, dimerisation (C-terminal) domain"/>
    <property type="match status" value="1"/>
</dbReference>
<evidence type="ECO:0000256" key="1">
    <source>
        <dbReference type="ARBA" id="ARBA00022630"/>
    </source>
</evidence>
<feature type="domain" description="FAD/NAD(P)-binding" evidence="5">
    <location>
        <begin position="22"/>
        <end position="296"/>
    </location>
</feature>
<dbReference type="PANTHER" id="PTHR43557">
    <property type="entry name" value="APOPTOSIS-INDUCING FACTOR 1"/>
    <property type="match status" value="1"/>
</dbReference>
<evidence type="ECO:0000256" key="2">
    <source>
        <dbReference type="ARBA" id="ARBA00022827"/>
    </source>
</evidence>
<reference evidence="6 7" key="1">
    <citation type="journal article" date="2024" name="Fungal Genet. Biol.">
        <title>The porcine skin microbiome exhibits broad fungal antagonism.</title>
        <authorList>
            <person name="De La Cruz K.F."/>
            <person name="Townsend E.C."/>
            <person name="Alex Cheong J.Z."/>
            <person name="Salamzade R."/>
            <person name="Liu A."/>
            <person name="Sandstrom S."/>
            <person name="Davila E."/>
            <person name="Huang L."/>
            <person name="Xu K.H."/>
            <person name="Wu S.Y."/>
            <person name="Meudt J.J."/>
            <person name="Shanmuganayagam D."/>
            <person name="Gibson A.L.F."/>
            <person name="Kalan L.R."/>
        </authorList>
    </citation>
    <scope>NUCLEOTIDE SEQUENCE [LARGE SCALE GENOMIC DNA]</scope>
    <source>
        <strain evidence="6 7">LK2625</strain>
    </source>
</reference>
<evidence type="ECO:0000259" key="5">
    <source>
        <dbReference type="Pfam" id="PF07992"/>
    </source>
</evidence>
<dbReference type="InterPro" id="IPR050446">
    <property type="entry name" value="FAD-oxidoreductase/Apoptosis"/>
</dbReference>
<proteinExistence type="predicted"/>
<dbReference type="InterPro" id="IPR016156">
    <property type="entry name" value="FAD/NAD-linked_Rdtase_dimer_sf"/>
</dbReference>
<dbReference type="PRINTS" id="PR00368">
    <property type="entry name" value="FADPNR"/>
</dbReference>
<keyword evidence="7" id="KW-1185">Reference proteome</keyword>
<accession>A0ABV3V0Z0</accession>
<evidence type="ECO:0000256" key="4">
    <source>
        <dbReference type="SAM" id="MobiDB-lite"/>
    </source>
</evidence>
<dbReference type="EMBL" id="JAYWLU010000003">
    <property type="protein sequence ID" value="MEX3594001.1"/>
    <property type="molecule type" value="Genomic_DNA"/>
</dbReference>
<dbReference type="GO" id="GO:0016491">
    <property type="term" value="F:oxidoreductase activity"/>
    <property type="evidence" value="ECO:0007669"/>
    <property type="project" value="UniProtKB-KW"/>
</dbReference>
<keyword evidence="3 6" id="KW-0560">Oxidoreductase</keyword>